<gene>
    <name evidence="2" type="ORF">H3V53_22035</name>
</gene>
<evidence type="ECO:0000313" key="3">
    <source>
        <dbReference type="Proteomes" id="UP001386437"/>
    </source>
</evidence>
<feature type="domain" description="CSD" evidence="1">
    <location>
        <begin position="48"/>
        <end position="89"/>
    </location>
</feature>
<protein>
    <submittedName>
        <fullName evidence="2">Cold shock domain-containing protein</fullName>
    </submittedName>
</protein>
<dbReference type="Pfam" id="PF00313">
    <property type="entry name" value="CSD"/>
    <property type="match status" value="1"/>
</dbReference>
<organism evidence="2 3">
    <name type="scientific">Paraburkholderia bengalensis</name>
    <dbReference type="NCBI Taxonomy" id="2747562"/>
    <lineage>
        <taxon>Bacteria</taxon>
        <taxon>Pseudomonadati</taxon>
        <taxon>Pseudomonadota</taxon>
        <taxon>Betaproteobacteria</taxon>
        <taxon>Burkholderiales</taxon>
        <taxon>Burkholderiaceae</taxon>
        <taxon>Paraburkholderia</taxon>
    </lineage>
</organism>
<evidence type="ECO:0000259" key="1">
    <source>
        <dbReference type="Pfam" id="PF00313"/>
    </source>
</evidence>
<dbReference type="SUPFAM" id="SSF50249">
    <property type="entry name" value="Nucleic acid-binding proteins"/>
    <property type="match status" value="1"/>
</dbReference>
<keyword evidence="3" id="KW-1185">Reference proteome</keyword>
<dbReference type="Proteomes" id="UP001386437">
    <property type="component" value="Unassembled WGS sequence"/>
</dbReference>
<dbReference type="InterPro" id="IPR002059">
    <property type="entry name" value="CSP_DNA-bd"/>
</dbReference>
<accession>A0ABU8IW87</accession>
<sequence>MLVNQVCRVNLNCECPRGPDVFAFAGRKDCRNDSAEFNANAALTNRQRRPFAHFSEILAEGFSSLQEGRKVSLNVKQGPKGKQAADVQPM</sequence>
<reference evidence="2 3" key="1">
    <citation type="journal article" date="2022" name="Arch. Microbiol.">
        <title>Paraburkholderia bengalensis sp. nov. isolated from roots of Oryza sativa, IR64.</title>
        <authorList>
            <person name="Nag P."/>
            <person name="Mondal N."/>
            <person name="Sarkar J."/>
            <person name="Das S."/>
        </authorList>
    </citation>
    <scope>NUCLEOTIDE SEQUENCE [LARGE SCALE GENOMIC DNA]</scope>
    <source>
        <strain evidence="2 3">IR64_4_BI</strain>
    </source>
</reference>
<evidence type="ECO:0000313" key="2">
    <source>
        <dbReference type="EMBL" id="MEI5999786.1"/>
    </source>
</evidence>
<name>A0ABU8IW87_9BURK</name>
<proteinExistence type="predicted"/>
<dbReference type="Gene3D" id="2.40.50.140">
    <property type="entry name" value="Nucleic acid-binding proteins"/>
    <property type="match status" value="1"/>
</dbReference>
<dbReference type="InterPro" id="IPR012340">
    <property type="entry name" value="NA-bd_OB-fold"/>
</dbReference>
<dbReference type="EMBL" id="JACFYJ010000039">
    <property type="protein sequence ID" value="MEI5999786.1"/>
    <property type="molecule type" value="Genomic_DNA"/>
</dbReference>
<comment type="caution">
    <text evidence="2">The sequence shown here is derived from an EMBL/GenBank/DDBJ whole genome shotgun (WGS) entry which is preliminary data.</text>
</comment>